<gene>
    <name evidence="5" type="ORF">ACFSE1_16070</name>
</gene>
<keyword evidence="3" id="KW-0732">Signal</keyword>
<evidence type="ECO:0000256" key="2">
    <source>
        <dbReference type="SAM" id="MobiDB-lite"/>
    </source>
</evidence>
<accession>A0ABW4M6C9</accession>
<dbReference type="InterPro" id="IPR023346">
    <property type="entry name" value="Lysozyme-like_dom_sf"/>
</dbReference>
<evidence type="ECO:0000313" key="6">
    <source>
        <dbReference type="Proteomes" id="UP001597322"/>
    </source>
</evidence>
<dbReference type="SUPFAM" id="SSF53955">
    <property type="entry name" value="Lysozyme-like"/>
    <property type="match status" value="1"/>
</dbReference>
<reference evidence="6" key="1">
    <citation type="journal article" date="2019" name="Int. J. Syst. Evol. Microbiol.">
        <title>The Global Catalogue of Microorganisms (GCM) 10K type strain sequencing project: providing services to taxonomists for standard genome sequencing and annotation.</title>
        <authorList>
            <consortium name="The Broad Institute Genomics Platform"/>
            <consortium name="The Broad Institute Genome Sequencing Center for Infectious Disease"/>
            <person name="Wu L."/>
            <person name="Ma J."/>
        </authorList>
    </citation>
    <scope>NUCLEOTIDE SEQUENCE [LARGE SCALE GENOMIC DNA]</scope>
    <source>
        <strain evidence="6">CG52</strain>
    </source>
</reference>
<feature type="signal peptide" evidence="3">
    <location>
        <begin position="1"/>
        <end position="30"/>
    </location>
</feature>
<keyword evidence="6" id="KW-1185">Reference proteome</keyword>
<comment type="caution">
    <text evidence="5">The sequence shown here is derived from an EMBL/GenBank/DDBJ whole genome shotgun (WGS) entry which is preliminary data.</text>
</comment>
<dbReference type="Proteomes" id="UP001597322">
    <property type="component" value="Unassembled WGS sequence"/>
</dbReference>
<dbReference type="EMBL" id="JBHUEQ010000027">
    <property type="protein sequence ID" value="MFD1746992.1"/>
    <property type="molecule type" value="Genomic_DNA"/>
</dbReference>
<evidence type="ECO:0000313" key="5">
    <source>
        <dbReference type="EMBL" id="MFD1746992.1"/>
    </source>
</evidence>
<proteinExistence type="inferred from homology"/>
<feature type="region of interest" description="Disordered" evidence="2">
    <location>
        <begin position="38"/>
        <end position="62"/>
    </location>
</feature>
<evidence type="ECO:0000259" key="4">
    <source>
        <dbReference type="Pfam" id="PF01464"/>
    </source>
</evidence>
<dbReference type="Pfam" id="PF01464">
    <property type="entry name" value="SLT"/>
    <property type="match status" value="1"/>
</dbReference>
<evidence type="ECO:0000256" key="3">
    <source>
        <dbReference type="SAM" id="SignalP"/>
    </source>
</evidence>
<feature type="compositionally biased region" description="Polar residues" evidence="2">
    <location>
        <begin position="43"/>
        <end position="56"/>
    </location>
</feature>
<evidence type="ECO:0000256" key="1">
    <source>
        <dbReference type="ARBA" id="ARBA00009387"/>
    </source>
</evidence>
<organism evidence="5 6">
    <name type="scientific">Rhizobium helianthi</name>
    <dbReference type="NCBI Taxonomy" id="1132695"/>
    <lineage>
        <taxon>Bacteria</taxon>
        <taxon>Pseudomonadati</taxon>
        <taxon>Pseudomonadota</taxon>
        <taxon>Alphaproteobacteria</taxon>
        <taxon>Hyphomicrobiales</taxon>
        <taxon>Rhizobiaceae</taxon>
        <taxon>Rhizobium/Agrobacterium group</taxon>
        <taxon>Rhizobium</taxon>
    </lineage>
</organism>
<sequence length="359" mass="36948">MAITRLIGSKTVVVAAICGAVSSCSSVQTASNTPAKADVAAVQPQSPSQSGEQTASAEGGAAAKTGRLAVSAPELAAASGPVAVPTGSITQVAEKGGRVYTLALPTGSSAIRAQNDAVIASLAGKEQQMAAAMQTPALAVAPTSVDKSAGLQAINMATATSKVAAPAVAPSSLAAPASAQVTALPQEMTAAYTAIPTPRPRIAPSAPSNMVAYAAPAKPVSAMSADFFPPAPGEAIPQTAAMSSPELNKLIKRYAGLYGVPESLVHRVVHRESKYDPQAFNKRGFFGLMQIKYSTAKSMGYTGTPQGLLDAETNLKYAIKYLRGAWLVAENEPDDAIKLYARGYYYDAKRKDMLHVLKP</sequence>
<name>A0ABW4M6C9_9HYPH</name>
<feature type="chain" id="PRO_5046126106" evidence="3">
    <location>
        <begin position="31"/>
        <end position="359"/>
    </location>
</feature>
<feature type="domain" description="Transglycosylase SLT" evidence="4">
    <location>
        <begin position="250"/>
        <end position="342"/>
    </location>
</feature>
<comment type="similarity">
    <text evidence="1">Belongs to the virb1 family.</text>
</comment>
<dbReference type="RefSeq" id="WP_377403431.1">
    <property type="nucleotide sequence ID" value="NZ_JBHUEQ010000027.1"/>
</dbReference>
<protein>
    <submittedName>
        <fullName evidence="5">Transglycosylase SLT domain-containing protein</fullName>
    </submittedName>
</protein>
<dbReference type="Gene3D" id="1.10.530.10">
    <property type="match status" value="1"/>
</dbReference>
<dbReference type="PROSITE" id="PS51257">
    <property type="entry name" value="PROKAR_LIPOPROTEIN"/>
    <property type="match status" value="1"/>
</dbReference>
<dbReference type="InterPro" id="IPR008258">
    <property type="entry name" value="Transglycosylase_SLT_dom_1"/>
</dbReference>